<protein>
    <submittedName>
        <fullName evidence="2">Uncharacterized protein</fullName>
    </submittedName>
</protein>
<sequence length="122" mass="13534">MLLRRAHLGRANAFALLRLLSMSDRDTDVEILALRHQLSVPERRLGEEKVRFSPSDRAFPVALPYRLPSEVPRRLRLPGRVNDVLGRNNVADRCGHRGSASRLRQGGGQGCQDGVRAAESAV</sequence>
<dbReference type="RefSeq" id="WP_004978532.1">
    <property type="nucleotide sequence ID" value="NZ_DS999641.1"/>
</dbReference>
<dbReference type="EMBL" id="DS999641">
    <property type="protein sequence ID" value="EFE64791.2"/>
    <property type="molecule type" value="Genomic_DNA"/>
</dbReference>
<dbReference type="eggNOG" id="COG2801">
    <property type="taxonomic scope" value="Bacteria"/>
</dbReference>
<evidence type="ECO:0000313" key="3">
    <source>
        <dbReference type="Proteomes" id="UP000003824"/>
    </source>
</evidence>
<dbReference type="AlphaFoldDB" id="D5ZSS0"/>
<feature type="region of interest" description="Disordered" evidence="1">
    <location>
        <begin position="95"/>
        <end position="122"/>
    </location>
</feature>
<dbReference type="Proteomes" id="UP000003824">
    <property type="component" value="Unassembled WGS sequence"/>
</dbReference>
<accession>D5ZSS0</accession>
<reference evidence="3" key="1">
    <citation type="submission" date="2008-12" db="EMBL/GenBank/DDBJ databases">
        <title>Annotation of Streptomyces ghanaensis ATCC 14672.</title>
        <authorList>
            <consortium name="The Broad Institute Genome Sequencing Platform"/>
            <consortium name="Broad Institute Microbial Sequencing Center"/>
            <person name="Fischbach M."/>
            <person name="Ward D."/>
            <person name="Young S."/>
            <person name="Kodira C.D."/>
            <person name="Zeng Q."/>
            <person name="Koehrsen M."/>
            <person name="Godfrey P."/>
            <person name="Alvarado L."/>
            <person name="Berlin A.M."/>
            <person name="Borenstein D."/>
            <person name="Chen Z."/>
            <person name="Engels R."/>
            <person name="Freedman E."/>
            <person name="Gellesch M."/>
            <person name="Goldberg J."/>
            <person name="Griggs A."/>
            <person name="Gujja S."/>
            <person name="Heiman D.I."/>
            <person name="Hepburn T.A."/>
            <person name="Howarth C."/>
            <person name="Jen D."/>
            <person name="Larson L."/>
            <person name="Lewis B."/>
            <person name="Mehta T."/>
            <person name="Park D."/>
            <person name="Pearson M."/>
            <person name="Roberts A."/>
            <person name="Saif S."/>
            <person name="Shea T.D."/>
            <person name="Shenoy N."/>
            <person name="Sisk P."/>
            <person name="Stolte C."/>
            <person name="Sykes S.N."/>
            <person name="Walk T."/>
            <person name="White J."/>
            <person name="Yandava C."/>
            <person name="Straight P."/>
            <person name="Clardy J."/>
            <person name="Hung D."/>
            <person name="Kolter R."/>
            <person name="Mekalanos J."/>
            <person name="Walker S."/>
            <person name="Walsh C.T."/>
            <person name="Wieland B.L.C."/>
            <person name="Ilzarbe M."/>
            <person name="Galagan J."/>
            <person name="Nusbaum C."/>
            <person name="Birren B."/>
        </authorList>
    </citation>
    <scope>NUCLEOTIDE SEQUENCE [LARGE SCALE GENOMIC DNA]</scope>
    <source>
        <strain evidence="3">ATCC 14672 / DSM 40746 / JCM 4963 / KCTC 9882 / NRRL B-12104 / FH 1290</strain>
    </source>
</reference>
<evidence type="ECO:0000256" key="1">
    <source>
        <dbReference type="SAM" id="MobiDB-lite"/>
    </source>
</evidence>
<evidence type="ECO:0000313" key="2">
    <source>
        <dbReference type="EMBL" id="EFE64791.2"/>
    </source>
</evidence>
<organism evidence="2 3">
    <name type="scientific">Streptomyces viridosporus (strain ATCC 14672 / DSM 40746 / JCM 4963 / KCTC 9882 / NRRL B-12104 / FH 1290)</name>
    <name type="common">Streptomyces ghanaensis</name>
    <dbReference type="NCBI Taxonomy" id="566461"/>
    <lineage>
        <taxon>Bacteria</taxon>
        <taxon>Bacillati</taxon>
        <taxon>Actinomycetota</taxon>
        <taxon>Actinomycetes</taxon>
        <taxon>Kitasatosporales</taxon>
        <taxon>Streptomycetaceae</taxon>
        <taxon>Streptomyces</taxon>
    </lineage>
</organism>
<name>D5ZSS0_STRV1</name>
<gene>
    <name evidence="2" type="ORF">SSFG_00048</name>
</gene>
<proteinExistence type="predicted"/>